<feature type="domain" description="RecX third three-helical" evidence="8">
    <location>
        <begin position="254"/>
        <end position="299"/>
    </location>
</feature>
<evidence type="ECO:0000256" key="6">
    <source>
        <dbReference type="SAM" id="MobiDB-lite"/>
    </source>
</evidence>
<dbReference type="GO" id="GO:0006282">
    <property type="term" value="P:regulation of DNA repair"/>
    <property type="evidence" value="ECO:0007669"/>
    <property type="project" value="UniProtKB-UniRule"/>
</dbReference>
<comment type="caution">
    <text evidence="10">The sequence shown here is derived from an EMBL/GenBank/DDBJ whole genome shotgun (WGS) entry which is preliminary data.</text>
</comment>
<feature type="compositionally biased region" description="Low complexity" evidence="6">
    <location>
        <begin position="73"/>
        <end position="83"/>
    </location>
</feature>
<protein>
    <recommendedName>
        <fullName evidence="3 5">Regulatory protein RecX</fullName>
    </recommendedName>
</protein>
<evidence type="ECO:0000256" key="2">
    <source>
        <dbReference type="ARBA" id="ARBA00009695"/>
    </source>
</evidence>
<evidence type="ECO:0000259" key="7">
    <source>
        <dbReference type="Pfam" id="PF02631"/>
    </source>
</evidence>
<dbReference type="InterPro" id="IPR036388">
    <property type="entry name" value="WH-like_DNA-bd_sf"/>
</dbReference>
<accession>A0A8J3VM84</accession>
<evidence type="ECO:0000313" key="11">
    <source>
        <dbReference type="Proteomes" id="UP000612899"/>
    </source>
</evidence>
<evidence type="ECO:0000256" key="1">
    <source>
        <dbReference type="ARBA" id="ARBA00004496"/>
    </source>
</evidence>
<comment type="similarity">
    <text evidence="2 5">Belongs to the RecX family.</text>
</comment>
<feature type="domain" description="RecX first three-helical" evidence="9">
    <location>
        <begin position="161"/>
        <end position="199"/>
    </location>
</feature>
<feature type="compositionally biased region" description="Gly residues" evidence="6">
    <location>
        <begin position="94"/>
        <end position="125"/>
    </location>
</feature>
<evidence type="ECO:0000256" key="4">
    <source>
        <dbReference type="ARBA" id="ARBA00022490"/>
    </source>
</evidence>
<sequence length="322" mass="34104">MARTGRGWDAKPPDPRRAANRRRGEARSTPDTPPDAEPSGRRTSLPRSTASADSATPTDPAEPSGRRTSLPWSATPPAASAGSGTRGGGRRVGGRGQFGRGQSGDGQAGDGQAGDGQVGDGGQSGDEGRGKGGRGRWGTRRSGRDQAGGDTPEPKDPYELAREICLRQLSTRPRTRSELASALRKGGVEQEVANAVLDRYGEVGMIDDAAFARAWVTSRHHSKGLAGRALAQELRQRGVEQEVAQEALSELDAETEAETALELATRKLRSTRGEPEAVFRRLLGMLARKGYSGGVAVRAVKEAMATRDAELADLIDPDVYEE</sequence>
<feature type="compositionally biased region" description="Basic residues" evidence="6">
    <location>
        <begin position="131"/>
        <end position="141"/>
    </location>
</feature>
<dbReference type="Proteomes" id="UP000612899">
    <property type="component" value="Unassembled WGS sequence"/>
</dbReference>
<dbReference type="GO" id="GO:0005737">
    <property type="term" value="C:cytoplasm"/>
    <property type="evidence" value="ECO:0007669"/>
    <property type="project" value="UniProtKB-SubCell"/>
</dbReference>
<organism evidence="10 11">
    <name type="scientific">Rhizocola hellebori</name>
    <dbReference type="NCBI Taxonomy" id="1392758"/>
    <lineage>
        <taxon>Bacteria</taxon>
        <taxon>Bacillati</taxon>
        <taxon>Actinomycetota</taxon>
        <taxon>Actinomycetes</taxon>
        <taxon>Micromonosporales</taxon>
        <taxon>Micromonosporaceae</taxon>
        <taxon>Rhizocola</taxon>
    </lineage>
</organism>
<reference evidence="10" key="1">
    <citation type="submission" date="2021-01" db="EMBL/GenBank/DDBJ databases">
        <title>Whole genome shotgun sequence of Rhizocola hellebori NBRC 109834.</title>
        <authorList>
            <person name="Komaki H."/>
            <person name="Tamura T."/>
        </authorList>
    </citation>
    <scope>NUCLEOTIDE SEQUENCE</scope>
    <source>
        <strain evidence="10">NBRC 109834</strain>
    </source>
</reference>
<dbReference type="HAMAP" id="MF_01114">
    <property type="entry name" value="RecX"/>
    <property type="match status" value="1"/>
</dbReference>
<dbReference type="EMBL" id="BONY01000112">
    <property type="protein sequence ID" value="GIH10946.1"/>
    <property type="molecule type" value="Genomic_DNA"/>
</dbReference>
<proteinExistence type="inferred from homology"/>
<dbReference type="InterPro" id="IPR003783">
    <property type="entry name" value="Regulatory_RecX"/>
</dbReference>
<feature type="region of interest" description="Disordered" evidence="6">
    <location>
        <begin position="1"/>
        <end position="160"/>
    </location>
</feature>
<dbReference type="Pfam" id="PF21982">
    <property type="entry name" value="RecX_HTH1"/>
    <property type="match status" value="1"/>
</dbReference>
<comment type="function">
    <text evidence="5">Modulates RecA activity.</text>
</comment>
<evidence type="ECO:0000313" key="10">
    <source>
        <dbReference type="EMBL" id="GIH10946.1"/>
    </source>
</evidence>
<dbReference type="InterPro" id="IPR053925">
    <property type="entry name" value="RecX_HTH_3rd"/>
</dbReference>
<feature type="domain" description="RecX second three-helical" evidence="7">
    <location>
        <begin position="207"/>
        <end position="248"/>
    </location>
</feature>
<comment type="subcellular location">
    <subcellularLocation>
        <location evidence="1 5">Cytoplasm</location>
    </subcellularLocation>
</comment>
<feature type="compositionally biased region" description="Polar residues" evidence="6">
    <location>
        <begin position="41"/>
        <end position="57"/>
    </location>
</feature>
<dbReference type="Gene3D" id="1.10.10.10">
    <property type="entry name" value="Winged helix-like DNA-binding domain superfamily/Winged helix DNA-binding domain"/>
    <property type="match status" value="3"/>
</dbReference>
<dbReference type="Pfam" id="PF02631">
    <property type="entry name" value="RecX_HTH2"/>
    <property type="match status" value="1"/>
</dbReference>
<name>A0A8J3VM84_9ACTN</name>
<feature type="compositionally biased region" description="Basic and acidic residues" evidence="6">
    <location>
        <begin position="1"/>
        <end position="28"/>
    </location>
</feature>
<dbReference type="InterPro" id="IPR053924">
    <property type="entry name" value="RecX_HTH_2nd"/>
</dbReference>
<dbReference type="AlphaFoldDB" id="A0A8J3VM84"/>
<evidence type="ECO:0000259" key="9">
    <source>
        <dbReference type="Pfam" id="PF21982"/>
    </source>
</evidence>
<gene>
    <name evidence="5" type="primary">recX</name>
    <name evidence="10" type="ORF">Rhe02_90130</name>
</gene>
<dbReference type="InterPro" id="IPR053926">
    <property type="entry name" value="RecX_HTH_1st"/>
</dbReference>
<dbReference type="Pfam" id="PF21981">
    <property type="entry name" value="RecX_HTH3"/>
    <property type="match status" value="1"/>
</dbReference>
<evidence type="ECO:0000256" key="3">
    <source>
        <dbReference type="ARBA" id="ARBA00018111"/>
    </source>
</evidence>
<keyword evidence="4 5" id="KW-0963">Cytoplasm</keyword>
<evidence type="ECO:0000259" key="8">
    <source>
        <dbReference type="Pfam" id="PF21981"/>
    </source>
</evidence>
<evidence type="ECO:0000256" key="5">
    <source>
        <dbReference type="HAMAP-Rule" id="MF_01114"/>
    </source>
</evidence>
<dbReference type="PANTHER" id="PTHR33602">
    <property type="entry name" value="REGULATORY PROTEIN RECX FAMILY PROTEIN"/>
    <property type="match status" value="1"/>
</dbReference>
<dbReference type="PANTHER" id="PTHR33602:SF1">
    <property type="entry name" value="REGULATORY PROTEIN RECX FAMILY PROTEIN"/>
    <property type="match status" value="1"/>
</dbReference>
<keyword evidence="11" id="KW-1185">Reference proteome</keyword>